<dbReference type="RefSeq" id="WP_072877776.1">
    <property type="nucleotide sequence ID" value="NZ_FQVT01000003.1"/>
</dbReference>
<dbReference type="EMBL" id="FQVT01000003">
    <property type="protein sequence ID" value="SHF86057.1"/>
    <property type="molecule type" value="Genomic_DNA"/>
</dbReference>
<dbReference type="InterPro" id="IPR026350">
    <property type="entry name" value="GxxExxY"/>
</dbReference>
<dbReference type="AlphaFoldDB" id="A0A1M5F3G5"/>
<dbReference type="Pfam" id="PF13366">
    <property type="entry name" value="PDDEXK_3"/>
    <property type="match status" value="1"/>
</dbReference>
<protein>
    <submittedName>
        <fullName evidence="1">GxxExxY protein</fullName>
    </submittedName>
</protein>
<name>A0A1M5F3G5_SALEC</name>
<proteinExistence type="predicted"/>
<evidence type="ECO:0000313" key="1">
    <source>
        <dbReference type="EMBL" id="SHF86057.1"/>
    </source>
</evidence>
<gene>
    <name evidence="1" type="ORF">SAMN05444483_10310</name>
</gene>
<dbReference type="Proteomes" id="UP000183945">
    <property type="component" value="Unassembled WGS sequence"/>
</dbReference>
<keyword evidence="2" id="KW-1185">Reference proteome</keyword>
<accession>A0A1M5F3G5</accession>
<sequence>MAEIIHKKESYAIVGTLFDVYNHLGSGFSEIVYKDAIELEFKIRDIPFQREKKYTVSYKGTILPHKFYADFVVFDKIILEIKAIENIHDKHIAQCINYLKVSENKLAILANFHKDLLDHKRIVL</sequence>
<dbReference type="STRING" id="1073325.SAMN05444483_10310"/>
<dbReference type="OrthoDB" id="9806869at2"/>
<organism evidence="1 2">
    <name type="scientific">Salegentibacter echinorum</name>
    <dbReference type="NCBI Taxonomy" id="1073325"/>
    <lineage>
        <taxon>Bacteria</taxon>
        <taxon>Pseudomonadati</taxon>
        <taxon>Bacteroidota</taxon>
        <taxon>Flavobacteriia</taxon>
        <taxon>Flavobacteriales</taxon>
        <taxon>Flavobacteriaceae</taxon>
        <taxon>Salegentibacter</taxon>
    </lineage>
</organism>
<evidence type="ECO:0000313" key="2">
    <source>
        <dbReference type="Proteomes" id="UP000183945"/>
    </source>
</evidence>
<reference evidence="2" key="1">
    <citation type="submission" date="2016-11" db="EMBL/GenBank/DDBJ databases">
        <authorList>
            <person name="Varghese N."/>
            <person name="Submissions S."/>
        </authorList>
    </citation>
    <scope>NUCLEOTIDE SEQUENCE [LARGE SCALE GENOMIC DNA]</scope>
    <source>
        <strain evidence="2">DSM 24579</strain>
    </source>
</reference>
<dbReference type="NCBIfam" id="TIGR04256">
    <property type="entry name" value="GxxExxY"/>
    <property type="match status" value="1"/>
</dbReference>